<dbReference type="InterPro" id="IPR005561">
    <property type="entry name" value="ANTAR"/>
</dbReference>
<dbReference type="Pfam" id="PF13185">
    <property type="entry name" value="GAF_2"/>
    <property type="match status" value="1"/>
</dbReference>
<accession>A0A5Q6RJA8</accession>
<keyword evidence="3" id="KW-0805">Transcription regulation</keyword>
<dbReference type="EMBL" id="VDFQ02000007">
    <property type="protein sequence ID" value="KAA1418166.1"/>
    <property type="molecule type" value="Genomic_DNA"/>
</dbReference>
<keyword evidence="2" id="KW-0418">Kinase</keyword>
<evidence type="ECO:0000313" key="7">
    <source>
        <dbReference type="Proteomes" id="UP000307768"/>
    </source>
</evidence>
<dbReference type="InterPro" id="IPR029016">
    <property type="entry name" value="GAF-like_dom_sf"/>
</dbReference>
<evidence type="ECO:0000256" key="2">
    <source>
        <dbReference type="ARBA" id="ARBA00022777"/>
    </source>
</evidence>
<dbReference type="Pfam" id="PF03861">
    <property type="entry name" value="ANTAR"/>
    <property type="match status" value="1"/>
</dbReference>
<dbReference type="RefSeq" id="WP_149771455.1">
    <property type="nucleotide sequence ID" value="NZ_VDFQ02000007.1"/>
</dbReference>
<dbReference type="GO" id="GO:0003723">
    <property type="term" value="F:RNA binding"/>
    <property type="evidence" value="ECO:0007669"/>
    <property type="project" value="InterPro"/>
</dbReference>
<dbReference type="InterPro" id="IPR011006">
    <property type="entry name" value="CheY-like_superfamily"/>
</dbReference>
<comment type="caution">
    <text evidence="6">The sequence shown here is derived from an EMBL/GenBank/DDBJ whole genome shotgun (WGS) entry which is preliminary data.</text>
</comment>
<dbReference type="AlphaFoldDB" id="A0A5Q6RJA8"/>
<dbReference type="GO" id="GO:0016301">
    <property type="term" value="F:kinase activity"/>
    <property type="evidence" value="ECO:0007669"/>
    <property type="project" value="UniProtKB-KW"/>
</dbReference>
<dbReference type="SMART" id="SM01012">
    <property type="entry name" value="ANTAR"/>
    <property type="match status" value="1"/>
</dbReference>
<dbReference type="SMART" id="SM00065">
    <property type="entry name" value="GAF"/>
    <property type="match status" value="1"/>
</dbReference>
<gene>
    <name evidence="6" type="ORF">FE697_020225</name>
</gene>
<proteinExistence type="predicted"/>
<dbReference type="InterPro" id="IPR003018">
    <property type="entry name" value="GAF"/>
</dbReference>
<dbReference type="OrthoDB" id="7466251at2"/>
<evidence type="ECO:0000256" key="3">
    <source>
        <dbReference type="ARBA" id="ARBA00023015"/>
    </source>
</evidence>
<protein>
    <submittedName>
        <fullName evidence="6">GAF and ANTAR domain-containing protein</fullName>
    </submittedName>
</protein>
<reference evidence="6 7" key="1">
    <citation type="submission" date="2019-09" db="EMBL/GenBank/DDBJ databases">
        <title>Mumia zhuanghuii sp. nov. isolated from the intestinal contents of plateau pika (Ochotona curzoniae) in the Qinghai-Tibet plateau of China.</title>
        <authorList>
            <person name="Tian Z."/>
        </authorList>
    </citation>
    <scope>NUCLEOTIDE SEQUENCE [LARGE SCALE GENOMIC DNA]</scope>
    <source>
        <strain evidence="7">350</strain>
    </source>
</reference>
<keyword evidence="1" id="KW-0808">Transferase</keyword>
<dbReference type="PROSITE" id="PS50921">
    <property type="entry name" value="ANTAR"/>
    <property type="match status" value="1"/>
</dbReference>
<evidence type="ECO:0000256" key="4">
    <source>
        <dbReference type="ARBA" id="ARBA00023163"/>
    </source>
</evidence>
<evidence type="ECO:0000313" key="6">
    <source>
        <dbReference type="EMBL" id="KAA1418166.1"/>
    </source>
</evidence>
<dbReference type="SUPFAM" id="SSF55781">
    <property type="entry name" value="GAF domain-like"/>
    <property type="match status" value="1"/>
</dbReference>
<dbReference type="Gene3D" id="1.10.10.10">
    <property type="entry name" value="Winged helix-like DNA-binding domain superfamily/Winged helix DNA-binding domain"/>
    <property type="match status" value="1"/>
</dbReference>
<dbReference type="SUPFAM" id="SSF52172">
    <property type="entry name" value="CheY-like"/>
    <property type="match status" value="1"/>
</dbReference>
<keyword evidence="4" id="KW-0804">Transcription</keyword>
<evidence type="ECO:0000259" key="5">
    <source>
        <dbReference type="PROSITE" id="PS50921"/>
    </source>
</evidence>
<dbReference type="InterPro" id="IPR012074">
    <property type="entry name" value="GAF_ANTAR"/>
</dbReference>
<dbReference type="PIRSF" id="PIRSF036625">
    <property type="entry name" value="GAF_ANTAR"/>
    <property type="match status" value="1"/>
</dbReference>
<dbReference type="Proteomes" id="UP000307768">
    <property type="component" value="Unassembled WGS sequence"/>
</dbReference>
<sequence>MWSQSDPDDRFADLARCLTDQGDESDTLDQALKMTVETIAGCDEAAISLIRRGNRVETLNATGSRARDADFLQYEVGEGPCLDTIHDHGTTLVRDLAHEGRWPHWSLPVSRDLGFGSVLCFQLFTSADDYGALNMYADRVDAFDEHDQVVGVAMAAHIAVALASSRQIEQLGRSVRTRTIIGQAMGIVMERYDLDDPRAFRFLQRVSNMTNIRLLDVAEHIVTTRQIPQDGPGVRSLEPPGPDA</sequence>
<dbReference type="Gene3D" id="3.30.450.40">
    <property type="match status" value="1"/>
</dbReference>
<dbReference type="InterPro" id="IPR036388">
    <property type="entry name" value="WH-like_DNA-bd_sf"/>
</dbReference>
<organism evidence="6 7">
    <name type="scientific">Mumia zhuanghuii</name>
    <dbReference type="NCBI Taxonomy" id="2585211"/>
    <lineage>
        <taxon>Bacteria</taxon>
        <taxon>Bacillati</taxon>
        <taxon>Actinomycetota</taxon>
        <taxon>Actinomycetes</taxon>
        <taxon>Propionibacteriales</taxon>
        <taxon>Nocardioidaceae</taxon>
        <taxon>Mumia</taxon>
    </lineage>
</organism>
<name>A0A5Q6RJA8_9ACTN</name>
<evidence type="ECO:0000256" key="1">
    <source>
        <dbReference type="ARBA" id="ARBA00022679"/>
    </source>
</evidence>
<feature type="domain" description="ANTAR" evidence="5">
    <location>
        <begin position="161"/>
        <end position="222"/>
    </location>
</feature>